<dbReference type="GO" id="GO:0032259">
    <property type="term" value="P:methylation"/>
    <property type="evidence" value="ECO:0007669"/>
    <property type="project" value="UniProtKB-KW"/>
</dbReference>
<evidence type="ECO:0000256" key="1">
    <source>
        <dbReference type="ARBA" id="ARBA00022603"/>
    </source>
</evidence>
<reference evidence="6 7" key="1">
    <citation type="journal article" date="2018" name="Nat. Ecol. Evol.">
        <title>Pezizomycetes genomes reveal the molecular basis of ectomycorrhizal truffle lifestyle.</title>
        <authorList>
            <person name="Murat C."/>
            <person name="Payen T."/>
            <person name="Noel B."/>
            <person name="Kuo A."/>
            <person name="Morin E."/>
            <person name="Chen J."/>
            <person name="Kohler A."/>
            <person name="Krizsan K."/>
            <person name="Balestrini R."/>
            <person name="Da Silva C."/>
            <person name="Montanini B."/>
            <person name="Hainaut M."/>
            <person name="Levati E."/>
            <person name="Barry K.W."/>
            <person name="Belfiori B."/>
            <person name="Cichocki N."/>
            <person name="Clum A."/>
            <person name="Dockter R.B."/>
            <person name="Fauchery L."/>
            <person name="Guy J."/>
            <person name="Iotti M."/>
            <person name="Le Tacon F."/>
            <person name="Lindquist E.A."/>
            <person name="Lipzen A."/>
            <person name="Malagnac F."/>
            <person name="Mello A."/>
            <person name="Molinier V."/>
            <person name="Miyauchi S."/>
            <person name="Poulain J."/>
            <person name="Riccioni C."/>
            <person name="Rubini A."/>
            <person name="Sitrit Y."/>
            <person name="Splivallo R."/>
            <person name="Traeger S."/>
            <person name="Wang M."/>
            <person name="Zifcakova L."/>
            <person name="Wipf D."/>
            <person name="Zambonelli A."/>
            <person name="Paolocci F."/>
            <person name="Nowrousian M."/>
            <person name="Ottonello S."/>
            <person name="Baldrian P."/>
            <person name="Spatafora J.W."/>
            <person name="Henrissat B."/>
            <person name="Nagy L.G."/>
            <person name="Aury J.M."/>
            <person name="Wincker P."/>
            <person name="Grigoriev I.V."/>
            <person name="Bonfante P."/>
            <person name="Martin F.M."/>
        </authorList>
    </citation>
    <scope>NUCLEOTIDE SEQUENCE [LARGE SCALE GENOMIC DNA]</scope>
    <source>
        <strain evidence="6 7">RN42</strain>
    </source>
</reference>
<feature type="region of interest" description="Disordered" evidence="4">
    <location>
        <begin position="144"/>
        <end position="163"/>
    </location>
</feature>
<dbReference type="GO" id="GO:0005634">
    <property type="term" value="C:nucleus"/>
    <property type="evidence" value="ECO:0007669"/>
    <property type="project" value="TreeGrafter"/>
</dbReference>
<organism evidence="6 7">
    <name type="scientific">Ascobolus immersus RN42</name>
    <dbReference type="NCBI Taxonomy" id="1160509"/>
    <lineage>
        <taxon>Eukaryota</taxon>
        <taxon>Fungi</taxon>
        <taxon>Dikarya</taxon>
        <taxon>Ascomycota</taxon>
        <taxon>Pezizomycotina</taxon>
        <taxon>Pezizomycetes</taxon>
        <taxon>Pezizales</taxon>
        <taxon>Ascobolaceae</taxon>
        <taxon>Ascobolus</taxon>
    </lineage>
</organism>
<dbReference type="SUPFAM" id="SSF82199">
    <property type="entry name" value="SET domain"/>
    <property type="match status" value="1"/>
</dbReference>
<dbReference type="PANTHER" id="PTHR13271">
    <property type="entry name" value="UNCHARACTERIZED PUTATIVE METHYLTRANSFERASE"/>
    <property type="match status" value="1"/>
</dbReference>
<evidence type="ECO:0000313" key="6">
    <source>
        <dbReference type="EMBL" id="RPA79297.1"/>
    </source>
</evidence>
<sequence>MSCPHSLIYDWDKAIALIPESLRRSILDRSPPNEHPIWVFGLAAEYLKGESSFFYPYIRILPTVEKLAGGGFLHGQDWGEAVKGTNLEPNLNDRISTWKDEWKWVVDCCNREGGEWVEVAPMLTWELYLWSAVVFSSRAFPDSLMTPDSPSASPTRERESDTEISRPMLVPLVDMLNHKPFSQIVWMKGPENLTLCSVNDTPEGQELFNNYGPKSNAELLIGYGFCLPDNPFDTFQLKFNPPLMPRQKLIRDKQRATFLKNEVIKDNVYHIYIPSNPDAKLPSRNKCAFPQSLMTLVQLLVCNRRELSHLISNPATNPVSLRNSLARDQQLLAAIQKRIPLYTTRRPPQNHLQETINIHLDSQLRILRYAQDELLQALQVVTTPAGRTQVNAIALEELLANDAPFRDAVEGHFGSDDADTLRESGTGEAVFALGISRKLHLYNTDRKSPYLSKEWRNWLEKRIFKFFPYPFKPSKALLEDVDWKQCEQRRNVGAKWVWEDVLDEGREPGCFSRRDGWTLGLVIWGMRVWEEESWKVGELEGIELAWE</sequence>
<keyword evidence="7" id="KW-1185">Reference proteome</keyword>
<evidence type="ECO:0000259" key="5">
    <source>
        <dbReference type="PROSITE" id="PS50280"/>
    </source>
</evidence>
<dbReference type="OrthoDB" id="42889at2759"/>
<dbReference type="InterPro" id="IPR036464">
    <property type="entry name" value="Rubisco_LSMT_subst-bd_sf"/>
</dbReference>
<dbReference type="GO" id="GO:0016279">
    <property type="term" value="F:protein-lysine N-methyltransferase activity"/>
    <property type="evidence" value="ECO:0007669"/>
    <property type="project" value="TreeGrafter"/>
</dbReference>
<keyword evidence="3" id="KW-0949">S-adenosyl-L-methionine</keyword>
<protein>
    <submittedName>
        <fullName evidence="6">SET domain-containing protein</fullName>
    </submittedName>
</protein>
<evidence type="ECO:0000313" key="7">
    <source>
        <dbReference type="Proteomes" id="UP000275078"/>
    </source>
</evidence>
<evidence type="ECO:0000256" key="2">
    <source>
        <dbReference type="ARBA" id="ARBA00022679"/>
    </source>
</evidence>
<dbReference type="PROSITE" id="PS50280">
    <property type="entry name" value="SET"/>
    <property type="match status" value="1"/>
</dbReference>
<dbReference type="Gene3D" id="3.90.1410.10">
    <property type="entry name" value="set domain protein methyltransferase, domain 1"/>
    <property type="match status" value="1"/>
</dbReference>
<gene>
    <name evidence="6" type="ORF">BJ508DRAFT_328528</name>
</gene>
<dbReference type="InterPro" id="IPR001214">
    <property type="entry name" value="SET_dom"/>
</dbReference>
<dbReference type="InterPro" id="IPR046341">
    <property type="entry name" value="SET_dom_sf"/>
</dbReference>
<proteinExistence type="predicted"/>
<dbReference type="Proteomes" id="UP000275078">
    <property type="component" value="Unassembled WGS sequence"/>
</dbReference>
<name>A0A3N4I1I5_ASCIM</name>
<dbReference type="PANTHER" id="PTHR13271:SF147">
    <property type="entry name" value="PROTEIN-LYSINE N-METHYLTRANSFERASE EFM1-RELATED"/>
    <property type="match status" value="1"/>
</dbReference>
<keyword evidence="1" id="KW-0489">Methyltransferase</keyword>
<dbReference type="STRING" id="1160509.A0A3N4I1I5"/>
<feature type="domain" description="SET" evidence="5">
    <location>
        <begin position="56"/>
        <end position="212"/>
    </location>
</feature>
<dbReference type="Gene3D" id="3.90.1420.10">
    <property type="entry name" value="Rubisco LSMT, substrate-binding domain"/>
    <property type="match status" value="1"/>
</dbReference>
<dbReference type="EMBL" id="ML119701">
    <property type="protein sequence ID" value="RPA79297.1"/>
    <property type="molecule type" value="Genomic_DNA"/>
</dbReference>
<dbReference type="AlphaFoldDB" id="A0A3N4I1I5"/>
<accession>A0A3N4I1I5</accession>
<evidence type="ECO:0000256" key="3">
    <source>
        <dbReference type="ARBA" id="ARBA00022691"/>
    </source>
</evidence>
<dbReference type="InterPro" id="IPR050600">
    <property type="entry name" value="SETD3_SETD6_MTase"/>
</dbReference>
<keyword evidence="2" id="KW-0808">Transferase</keyword>
<evidence type="ECO:0000256" key="4">
    <source>
        <dbReference type="SAM" id="MobiDB-lite"/>
    </source>
</evidence>